<keyword evidence="2 4" id="KW-0378">Hydrolase</keyword>
<evidence type="ECO:0000256" key="5">
    <source>
        <dbReference type="SAM" id="Phobius"/>
    </source>
</evidence>
<gene>
    <name evidence="6" type="ORF">DILT_LOCUS14302</name>
</gene>
<keyword evidence="7" id="KW-1185">Reference proteome</keyword>
<keyword evidence="3 4" id="KW-0326">Glycosidase</keyword>
<organism evidence="6 7">
    <name type="scientific">Dibothriocephalus latus</name>
    <name type="common">Fish tapeworm</name>
    <name type="synonym">Diphyllobothrium latum</name>
    <dbReference type="NCBI Taxonomy" id="60516"/>
    <lineage>
        <taxon>Eukaryota</taxon>
        <taxon>Metazoa</taxon>
        <taxon>Spiralia</taxon>
        <taxon>Lophotrochozoa</taxon>
        <taxon>Platyhelminthes</taxon>
        <taxon>Cestoda</taxon>
        <taxon>Eucestoda</taxon>
        <taxon>Diphyllobothriidea</taxon>
        <taxon>Diphyllobothriidae</taxon>
        <taxon>Dibothriocephalus</taxon>
    </lineage>
</organism>
<keyword evidence="4" id="KW-1015">Disulfide bond</keyword>
<keyword evidence="5" id="KW-1133">Transmembrane helix</keyword>
<dbReference type="Pfam" id="PF16499">
    <property type="entry name" value="Melibiase_2"/>
    <property type="match status" value="1"/>
</dbReference>
<dbReference type="PROSITE" id="PS00512">
    <property type="entry name" value="ALPHA_GALACTOSIDASE"/>
    <property type="match status" value="1"/>
</dbReference>
<dbReference type="PANTHER" id="PTHR11452:SF75">
    <property type="entry name" value="ALPHA-GALACTOSIDASE MEL1"/>
    <property type="match status" value="1"/>
</dbReference>
<evidence type="ECO:0000313" key="6">
    <source>
        <dbReference type="EMBL" id="VDN23682.1"/>
    </source>
</evidence>
<dbReference type="Proteomes" id="UP000281553">
    <property type="component" value="Unassembled WGS sequence"/>
</dbReference>
<dbReference type="SUPFAM" id="SSF51445">
    <property type="entry name" value="(Trans)glycosidases"/>
    <property type="match status" value="1"/>
</dbReference>
<keyword evidence="5" id="KW-0812">Transmembrane</keyword>
<feature type="non-terminal residue" evidence="6">
    <location>
        <position position="112"/>
    </location>
</feature>
<dbReference type="InterPro" id="IPR002241">
    <property type="entry name" value="Glyco_hydro_27"/>
</dbReference>
<dbReference type="AlphaFoldDB" id="A0A3P7PV43"/>
<evidence type="ECO:0000256" key="1">
    <source>
        <dbReference type="ARBA" id="ARBA00009743"/>
    </source>
</evidence>
<evidence type="ECO:0000256" key="4">
    <source>
        <dbReference type="RuleBase" id="RU361168"/>
    </source>
</evidence>
<reference evidence="6 7" key="1">
    <citation type="submission" date="2018-11" db="EMBL/GenBank/DDBJ databases">
        <authorList>
            <consortium name="Pathogen Informatics"/>
        </authorList>
    </citation>
    <scope>NUCLEOTIDE SEQUENCE [LARGE SCALE GENOMIC DNA]</scope>
</reference>
<dbReference type="EC" id="3.2.1.-" evidence="4"/>
<evidence type="ECO:0000256" key="2">
    <source>
        <dbReference type="ARBA" id="ARBA00022801"/>
    </source>
</evidence>
<dbReference type="GO" id="GO:0004553">
    <property type="term" value="F:hydrolase activity, hydrolyzing O-glycosyl compounds"/>
    <property type="evidence" value="ECO:0007669"/>
    <property type="project" value="InterPro"/>
</dbReference>
<dbReference type="PRINTS" id="PR00740">
    <property type="entry name" value="GLHYDRLASE27"/>
</dbReference>
<evidence type="ECO:0000313" key="7">
    <source>
        <dbReference type="Proteomes" id="UP000281553"/>
    </source>
</evidence>
<comment type="similarity">
    <text evidence="1 4">Belongs to the glycosyl hydrolase 27 family.</text>
</comment>
<feature type="transmembrane region" description="Helical" evidence="5">
    <location>
        <begin position="6"/>
        <end position="33"/>
    </location>
</feature>
<dbReference type="Gene3D" id="3.20.20.70">
    <property type="entry name" value="Aldolase class I"/>
    <property type="match status" value="1"/>
</dbReference>
<dbReference type="PANTHER" id="PTHR11452">
    <property type="entry name" value="ALPHA-GALACTOSIDASE/ALPHA-N-ACETYLGALACTOSAMINIDASE"/>
    <property type="match status" value="1"/>
</dbReference>
<proteinExistence type="inferred from homology"/>
<comment type="subunit">
    <text evidence="4">Homodimer.</text>
</comment>
<dbReference type="InterPro" id="IPR013785">
    <property type="entry name" value="Aldolase_TIM"/>
</dbReference>
<evidence type="ECO:0000256" key="3">
    <source>
        <dbReference type="ARBA" id="ARBA00023295"/>
    </source>
</evidence>
<keyword evidence="5" id="KW-0472">Membrane</keyword>
<protein>
    <recommendedName>
        <fullName evidence="4">Alpha-galactosidase</fullName>
        <ecNumber evidence="4">3.2.1.-</ecNumber>
    </recommendedName>
</protein>
<sequence>MTPNQVAVTVTMGCLDVPFGTLTYLCLLLLGLLMEVESLDNGLARTPPMGWMTWQRYRCQTDCVNYPNECINEDLIRRTAEHMVKDGWLSKGYQYIVIDDCWPEMERDPSTK</sequence>
<accession>A0A3P7PV43</accession>
<name>A0A3P7PV43_DIBLA</name>
<dbReference type="OrthoDB" id="5795902at2759"/>
<dbReference type="EMBL" id="UYRU01073650">
    <property type="protein sequence ID" value="VDN23682.1"/>
    <property type="molecule type" value="Genomic_DNA"/>
</dbReference>
<dbReference type="GO" id="GO:0005975">
    <property type="term" value="P:carbohydrate metabolic process"/>
    <property type="evidence" value="ECO:0007669"/>
    <property type="project" value="InterPro"/>
</dbReference>
<dbReference type="InterPro" id="IPR000111">
    <property type="entry name" value="Glyco_hydro_27/36_CS"/>
</dbReference>
<dbReference type="InterPro" id="IPR017853">
    <property type="entry name" value="GH"/>
</dbReference>